<dbReference type="InterPro" id="IPR017879">
    <property type="entry name" value="PotA_ATP-bd"/>
</dbReference>
<feature type="compositionally biased region" description="Low complexity" evidence="8">
    <location>
        <begin position="1"/>
        <end position="11"/>
    </location>
</feature>
<keyword evidence="4 7" id="KW-0067">ATP-binding</keyword>
<dbReference type="InterPro" id="IPR008995">
    <property type="entry name" value="Mo/tungstate-bd_C_term_dom"/>
</dbReference>
<comment type="catalytic activity">
    <reaction evidence="7">
        <text>ATP + H2O + polyamine-[polyamine-binding protein]Side 1 = ADP + phosphate + polyamineSide 2 + [polyamine-binding protein]Side 1.</text>
        <dbReference type="EC" id="7.6.2.11"/>
    </reaction>
</comment>
<feature type="domain" description="ABC transporter" evidence="9">
    <location>
        <begin position="49"/>
        <end position="279"/>
    </location>
</feature>
<evidence type="ECO:0000256" key="8">
    <source>
        <dbReference type="SAM" id="MobiDB-lite"/>
    </source>
</evidence>
<feature type="region of interest" description="Disordered" evidence="8">
    <location>
        <begin position="1"/>
        <end position="20"/>
    </location>
</feature>
<evidence type="ECO:0000256" key="2">
    <source>
        <dbReference type="ARBA" id="ARBA00022475"/>
    </source>
</evidence>
<dbReference type="Gene3D" id="3.40.50.300">
    <property type="entry name" value="P-loop containing nucleotide triphosphate hydrolases"/>
    <property type="match status" value="1"/>
</dbReference>
<evidence type="ECO:0000256" key="4">
    <source>
        <dbReference type="ARBA" id="ARBA00022840"/>
    </source>
</evidence>
<keyword evidence="11" id="KW-1185">Reference proteome</keyword>
<keyword evidence="5 7" id="KW-1278">Translocase</keyword>
<dbReference type="InterPro" id="IPR027417">
    <property type="entry name" value="P-loop_NTPase"/>
</dbReference>
<sequence length="410" mass="46161">MSINDSSSDSSATLPENALKDPLVENNASADSLIKSSADVKKIDKKALLRIRGLSKSYDDTQILKGIDLDIYDGEFLTLLGPSGCGKTTLLRLIGGFEMPDAGSMQLDGVDITSLPAEKRPINTVFQQYALFPHMSVFDNIAYGLKLKKVPKDEIKIRVKEALEMVQLEHTINRRPQDLSGGQQQRIAIARAVVNRPKMLLLDEPLSALDAKMRVQMQSELKRLQRELGITFVFVTHDQEEALSMSDRIAVMKAGEFQQIDSPIRIYESPANLFTANFIGETNLFKARVLEVSDSRIKVEVTEQKDGFHPVRDLPRPKFEVQVGQSINLLLRPEDIRVYYLNEGYDGLVGYVVDSAYKGSTLDSVIQLENGNLIKTSEYFNEDDPNFNYKLGQEVRVDWVDGWEWILPDE</sequence>
<dbReference type="RefSeq" id="WP_227674045.1">
    <property type="nucleotide sequence ID" value="NZ_CAJHAQ010000001.1"/>
</dbReference>
<gene>
    <name evidence="10" type="primary">potA_1</name>
    <name evidence="7" type="synonym">potA</name>
    <name evidence="10" type="ORF">NCTC10526_01017</name>
</gene>
<dbReference type="FunFam" id="3.40.50.300:FF:000133">
    <property type="entry name" value="Spermidine/putrescine import ATP-binding protein PotA"/>
    <property type="match status" value="1"/>
</dbReference>
<evidence type="ECO:0000256" key="1">
    <source>
        <dbReference type="ARBA" id="ARBA00022448"/>
    </source>
</evidence>
<evidence type="ECO:0000256" key="5">
    <source>
        <dbReference type="ARBA" id="ARBA00022967"/>
    </source>
</evidence>
<accession>A0A379LKP0</accession>
<comment type="subunit">
    <text evidence="7">The complex is composed of two ATP-binding proteins (PotA), two transmembrane proteins (PotB and PotC) and a solute-binding protein (PotD).</text>
</comment>
<dbReference type="GO" id="GO:0043190">
    <property type="term" value="C:ATP-binding cassette (ABC) transporter complex"/>
    <property type="evidence" value="ECO:0007669"/>
    <property type="project" value="InterPro"/>
</dbReference>
<dbReference type="InterPro" id="IPR013611">
    <property type="entry name" value="Transp-assoc_OB_typ2"/>
</dbReference>
<protein>
    <recommendedName>
        <fullName evidence="7">Spermidine/putrescine import ATP-binding protein PotA</fullName>
        <ecNumber evidence="7">7.6.2.11</ecNumber>
    </recommendedName>
</protein>
<dbReference type="NCBIfam" id="TIGR01187">
    <property type="entry name" value="potA"/>
    <property type="match status" value="1"/>
</dbReference>
<dbReference type="PROSITE" id="PS50893">
    <property type="entry name" value="ABC_TRANSPORTER_2"/>
    <property type="match status" value="1"/>
</dbReference>
<dbReference type="SMART" id="SM00382">
    <property type="entry name" value="AAA"/>
    <property type="match status" value="1"/>
</dbReference>
<comment type="function">
    <text evidence="7">Part of the ABC transporter complex PotABCD involved in spermidine/putrescine import. Responsible for energy coupling to the transport system.</text>
</comment>
<reference evidence="10 11" key="1">
    <citation type="submission" date="2018-06" db="EMBL/GenBank/DDBJ databases">
        <authorList>
            <consortium name="Pathogen Informatics"/>
            <person name="Doyle S."/>
        </authorList>
    </citation>
    <scope>NUCLEOTIDE SEQUENCE [LARGE SCALE GENOMIC DNA]</scope>
    <source>
        <strain evidence="10 11">NCTC10526</strain>
    </source>
</reference>
<dbReference type="Gene3D" id="2.40.50.100">
    <property type="match status" value="1"/>
</dbReference>
<keyword evidence="6 7" id="KW-0472">Membrane</keyword>
<dbReference type="Proteomes" id="UP000254123">
    <property type="component" value="Unassembled WGS sequence"/>
</dbReference>
<dbReference type="PANTHER" id="PTHR42781:SF4">
    <property type="entry name" value="SPERMIDINE_PUTRESCINE IMPORT ATP-BINDING PROTEIN POTA"/>
    <property type="match status" value="1"/>
</dbReference>
<dbReference type="InterPro" id="IPR017871">
    <property type="entry name" value="ABC_transporter-like_CS"/>
</dbReference>
<dbReference type="PROSITE" id="PS00211">
    <property type="entry name" value="ABC_TRANSPORTER_1"/>
    <property type="match status" value="1"/>
</dbReference>
<organism evidence="10 11">
    <name type="scientific">Psychrobacter phenylpyruvicus</name>
    <dbReference type="NCBI Taxonomy" id="29432"/>
    <lineage>
        <taxon>Bacteria</taxon>
        <taxon>Pseudomonadati</taxon>
        <taxon>Pseudomonadota</taxon>
        <taxon>Gammaproteobacteria</taxon>
        <taxon>Moraxellales</taxon>
        <taxon>Moraxellaceae</taxon>
        <taxon>Psychrobacter</taxon>
    </lineage>
</organism>
<keyword evidence="3 7" id="KW-0547">Nucleotide-binding</keyword>
<dbReference type="InterPro" id="IPR050093">
    <property type="entry name" value="ABC_SmlMolc_Importer"/>
</dbReference>
<evidence type="ECO:0000313" key="10">
    <source>
        <dbReference type="EMBL" id="SUD90675.1"/>
    </source>
</evidence>
<proteinExistence type="inferred from homology"/>
<dbReference type="EMBL" id="UGVC01000001">
    <property type="protein sequence ID" value="SUD90675.1"/>
    <property type="molecule type" value="Genomic_DNA"/>
</dbReference>
<dbReference type="GO" id="GO:0016887">
    <property type="term" value="F:ATP hydrolysis activity"/>
    <property type="evidence" value="ECO:0007669"/>
    <property type="project" value="InterPro"/>
</dbReference>
<evidence type="ECO:0000256" key="6">
    <source>
        <dbReference type="ARBA" id="ARBA00023136"/>
    </source>
</evidence>
<keyword evidence="2 7" id="KW-1003">Cell membrane</keyword>
<dbReference type="Pfam" id="PF08402">
    <property type="entry name" value="TOBE_2"/>
    <property type="match status" value="1"/>
</dbReference>
<dbReference type="PANTHER" id="PTHR42781">
    <property type="entry name" value="SPERMIDINE/PUTRESCINE IMPORT ATP-BINDING PROTEIN POTA"/>
    <property type="match status" value="1"/>
</dbReference>
<evidence type="ECO:0000256" key="7">
    <source>
        <dbReference type="RuleBase" id="RU364083"/>
    </source>
</evidence>
<dbReference type="GO" id="GO:0005524">
    <property type="term" value="F:ATP binding"/>
    <property type="evidence" value="ECO:0007669"/>
    <property type="project" value="UniProtKB-KW"/>
</dbReference>
<dbReference type="NCBIfam" id="NF006987">
    <property type="entry name" value="PRK09452.1"/>
    <property type="match status" value="1"/>
</dbReference>
<evidence type="ECO:0000313" key="11">
    <source>
        <dbReference type="Proteomes" id="UP000254123"/>
    </source>
</evidence>
<evidence type="ECO:0000259" key="9">
    <source>
        <dbReference type="PROSITE" id="PS50893"/>
    </source>
</evidence>
<dbReference type="InterPro" id="IPR003593">
    <property type="entry name" value="AAA+_ATPase"/>
</dbReference>
<dbReference type="GO" id="GO:0015594">
    <property type="term" value="F:ABC-type putrescine transporter activity"/>
    <property type="evidence" value="ECO:0007669"/>
    <property type="project" value="InterPro"/>
</dbReference>
<keyword evidence="1 7" id="KW-0813">Transport</keyword>
<dbReference type="CDD" id="cd03300">
    <property type="entry name" value="ABC_PotA_N"/>
    <property type="match status" value="1"/>
</dbReference>
<dbReference type="InterPro" id="IPR003439">
    <property type="entry name" value="ABC_transporter-like_ATP-bd"/>
</dbReference>
<dbReference type="STRING" id="1123034.GCA_000685805_02397"/>
<dbReference type="Pfam" id="PF00005">
    <property type="entry name" value="ABC_tran"/>
    <property type="match status" value="1"/>
</dbReference>
<dbReference type="EC" id="7.6.2.11" evidence="7"/>
<evidence type="ECO:0000256" key="3">
    <source>
        <dbReference type="ARBA" id="ARBA00022741"/>
    </source>
</evidence>
<comment type="similarity">
    <text evidence="7">Belongs to the ABC transporter superfamily. Spermidine/putrescine importer (TC 3.A.1.11.1) family.</text>
</comment>
<name>A0A379LKP0_9GAMM</name>
<dbReference type="InterPro" id="IPR005893">
    <property type="entry name" value="PotA-like"/>
</dbReference>
<dbReference type="AlphaFoldDB" id="A0A379LKP0"/>
<dbReference type="SUPFAM" id="SSF52540">
    <property type="entry name" value="P-loop containing nucleoside triphosphate hydrolases"/>
    <property type="match status" value="1"/>
</dbReference>
<keyword evidence="10" id="KW-0378">Hydrolase</keyword>
<dbReference type="SUPFAM" id="SSF50331">
    <property type="entry name" value="MOP-like"/>
    <property type="match status" value="1"/>
</dbReference>